<reference evidence="1 2" key="1">
    <citation type="submission" date="2024-02" db="EMBL/GenBank/DDBJ databases">
        <authorList>
            <person name="Chen Y."/>
            <person name="Shah S."/>
            <person name="Dougan E. K."/>
            <person name="Thang M."/>
            <person name="Chan C."/>
        </authorList>
    </citation>
    <scope>NUCLEOTIDE SEQUENCE [LARGE SCALE GENOMIC DNA]</scope>
</reference>
<name>A0ABP0PDS2_9DINO</name>
<dbReference type="EMBL" id="CAXAMM010034636">
    <property type="protein sequence ID" value="CAK9073142.1"/>
    <property type="molecule type" value="Genomic_DNA"/>
</dbReference>
<protein>
    <submittedName>
        <fullName evidence="1">Uncharacterized protein</fullName>
    </submittedName>
</protein>
<sequence length="244" mass="27837">MMQGLRLEMIRFLFGIYYYMYTLVCGVEDQGHDGSSRTRLYVILAHRNKTVKLVDPFKVYCAISKAIRCHVCTKPSDYMISTEVEIQQMYSELASVRKKGVKRVLDSDFTRLLSERELDCLQGARSEYVKRFKKNPEDDDDLLVFLGDTFSKRQTWSGVSRRIPTFRTGGGLMWWFAAQRPMTPRERLATLAFPVSSGYADSMSVPELPCRDSKRAASIAGNSMSFATVMIVQLVALVSFKQTN</sequence>
<gene>
    <name evidence="1" type="ORF">SCF082_LOCUS35868</name>
</gene>
<keyword evidence="2" id="KW-1185">Reference proteome</keyword>
<proteinExistence type="predicted"/>
<evidence type="ECO:0000313" key="2">
    <source>
        <dbReference type="Proteomes" id="UP001642464"/>
    </source>
</evidence>
<dbReference type="Proteomes" id="UP001642464">
    <property type="component" value="Unassembled WGS sequence"/>
</dbReference>
<evidence type="ECO:0000313" key="1">
    <source>
        <dbReference type="EMBL" id="CAK9073142.1"/>
    </source>
</evidence>
<organism evidence="1 2">
    <name type="scientific">Durusdinium trenchii</name>
    <dbReference type="NCBI Taxonomy" id="1381693"/>
    <lineage>
        <taxon>Eukaryota</taxon>
        <taxon>Sar</taxon>
        <taxon>Alveolata</taxon>
        <taxon>Dinophyceae</taxon>
        <taxon>Suessiales</taxon>
        <taxon>Symbiodiniaceae</taxon>
        <taxon>Durusdinium</taxon>
    </lineage>
</organism>
<comment type="caution">
    <text evidence="1">The sequence shown here is derived from an EMBL/GenBank/DDBJ whole genome shotgun (WGS) entry which is preliminary data.</text>
</comment>
<accession>A0ABP0PDS2</accession>